<evidence type="ECO:0008006" key="3">
    <source>
        <dbReference type="Google" id="ProtNLM"/>
    </source>
</evidence>
<reference evidence="1" key="2">
    <citation type="submission" date="2020-11" db="EMBL/GenBank/DDBJ databases">
        <authorList>
            <person name="McCartney M.A."/>
            <person name="Auch B."/>
            <person name="Kono T."/>
            <person name="Mallez S."/>
            <person name="Becker A."/>
            <person name="Gohl D.M."/>
            <person name="Silverstein K.A.T."/>
            <person name="Koren S."/>
            <person name="Bechman K.B."/>
            <person name="Herman A."/>
            <person name="Abrahante J.E."/>
            <person name="Garbe J."/>
        </authorList>
    </citation>
    <scope>NUCLEOTIDE SEQUENCE</scope>
    <source>
        <strain evidence="1">Duluth1</strain>
        <tissue evidence="1">Whole animal</tissue>
    </source>
</reference>
<dbReference type="SUPFAM" id="SSF52540">
    <property type="entry name" value="P-loop containing nucleoside triphosphate hydrolases"/>
    <property type="match status" value="1"/>
</dbReference>
<evidence type="ECO:0000313" key="1">
    <source>
        <dbReference type="EMBL" id="KAH3770892.1"/>
    </source>
</evidence>
<dbReference type="InterPro" id="IPR027417">
    <property type="entry name" value="P-loop_NTPase"/>
</dbReference>
<gene>
    <name evidence="1" type="ORF">DPMN_172190</name>
</gene>
<reference evidence="1" key="1">
    <citation type="journal article" date="2019" name="bioRxiv">
        <title>The Genome of the Zebra Mussel, Dreissena polymorpha: A Resource for Invasive Species Research.</title>
        <authorList>
            <person name="McCartney M.A."/>
            <person name="Auch B."/>
            <person name="Kono T."/>
            <person name="Mallez S."/>
            <person name="Zhang Y."/>
            <person name="Obille A."/>
            <person name="Becker A."/>
            <person name="Abrahante J.E."/>
            <person name="Garbe J."/>
            <person name="Badalamenti J.P."/>
            <person name="Herman A."/>
            <person name="Mangelson H."/>
            <person name="Liachko I."/>
            <person name="Sullivan S."/>
            <person name="Sone E.D."/>
            <person name="Koren S."/>
            <person name="Silverstein K.A.T."/>
            <person name="Beckman K.B."/>
            <person name="Gohl D.M."/>
        </authorList>
    </citation>
    <scope>NUCLEOTIDE SEQUENCE</scope>
    <source>
        <strain evidence="1">Duluth1</strain>
        <tissue evidence="1">Whole animal</tissue>
    </source>
</reference>
<accession>A0A9D4DZD2</accession>
<sequence>MSEFRGDLIRLYTTTKNTVSVSPLREGYDKPICDIFVSPKLCHVTIEKDGSRKKTDNAIKQYRYTLFNDEKLSSRVFIQGDPGMGKTTFLTKHALRWCDAALLNNPDHKATFDDADTLNEFQFLFHISLRDAIGQREVTKMIKTQIIDMICVVDKRKMTSKLLNQILERETCIVSMDGLNEWADPLNKYTVPVMAYSYTKCLLLITARPWKMADERLKDSEIDILLEIEWIADPEKLSKQLILSLQSSNQKTPIEFIEYVRTRQLMPFPTSPWLQTMLVSLWMNNKDCNGSLCEINCILLDLLFKKANARASSF</sequence>
<dbReference type="Proteomes" id="UP000828390">
    <property type="component" value="Unassembled WGS sequence"/>
</dbReference>
<dbReference type="PANTHER" id="PTHR46312">
    <property type="entry name" value="NACHT DOMAIN-CONTAINING PROTEIN"/>
    <property type="match status" value="1"/>
</dbReference>
<evidence type="ECO:0000313" key="2">
    <source>
        <dbReference type="Proteomes" id="UP000828390"/>
    </source>
</evidence>
<comment type="caution">
    <text evidence="1">The sequence shown here is derived from an EMBL/GenBank/DDBJ whole genome shotgun (WGS) entry which is preliminary data.</text>
</comment>
<protein>
    <recommendedName>
        <fullName evidence="3">NACHT domain-containing protein</fullName>
    </recommendedName>
</protein>
<proteinExistence type="predicted"/>
<organism evidence="1 2">
    <name type="scientific">Dreissena polymorpha</name>
    <name type="common">Zebra mussel</name>
    <name type="synonym">Mytilus polymorpha</name>
    <dbReference type="NCBI Taxonomy" id="45954"/>
    <lineage>
        <taxon>Eukaryota</taxon>
        <taxon>Metazoa</taxon>
        <taxon>Spiralia</taxon>
        <taxon>Lophotrochozoa</taxon>
        <taxon>Mollusca</taxon>
        <taxon>Bivalvia</taxon>
        <taxon>Autobranchia</taxon>
        <taxon>Heteroconchia</taxon>
        <taxon>Euheterodonta</taxon>
        <taxon>Imparidentia</taxon>
        <taxon>Neoheterodontei</taxon>
        <taxon>Myida</taxon>
        <taxon>Dreissenoidea</taxon>
        <taxon>Dreissenidae</taxon>
        <taxon>Dreissena</taxon>
    </lineage>
</organism>
<dbReference type="Gene3D" id="3.40.50.300">
    <property type="entry name" value="P-loop containing nucleotide triphosphate hydrolases"/>
    <property type="match status" value="1"/>
</dbReference>
<name>A0A9D4DZD2_DREPO</name>
<keyword evidence="2" id="KW-1185">Reference proteome</keyword>
<dbReference type="PANTHER" id="PTHR46312:SF2">
    <property type="entry name" value="NUCLEOTIDE-BINDING OLIGOMERIZATION DOMAIN-CONTAINING PROTEIN 2-LIKE"/>
    <property type="match status" value="1"/>
</dbReference>
<dbReference type="EMBL" id="JAIWYP010000009">
    <property type="protein sequence ID" value="KAH3770892.1"/>
    <property type="molecule type" value="Genomic_DNA"/>
</dbReference>
<dbReference type="AlphaFoldDB" id="A0A9D4DZD2"/>